<name>A0AA39QMP4_9AGAR</name>
<protein>
    <submittedName>
        <fullName evidence="1">Uncharacterized protein</fullName>
    </submittedName>
</protein>
<keyword evidence="2" id="KW-1185">Reference proteome</keyword>
<reference evidence="1" key="1">
    <citation type="submission" date="2023-06" db="EMBL/GenBank/DDBJ databases">
        <authorList>
            <consortium name="Lawrence Berkeley National Laboratory"/>
            <person name="Ahrendt S."/>
            <person name="Sahu N."/>
            <person name="Indic B."/>
            <person name="Wong-Bajracharya J."/>
            <person name="Merenyi Z."/>
            <person name="Ke H.-M."/>
            <person name="Monk M."/>
            <person name="Kocsube S."/>
            <person name="Drula E."/>
            <person name="Lipzen A."/>
            <person name="Balint B."/>
            <person name="Henrissat B."/>
            <person name="Andreopoulos B."/>
            <person name="Martin F.M."/>
            <person name="Harder C.B."/>
            <person name="Rigling D."/>
            <person name="Ford K.L."/>
            <person name="Foster G.D."/>
            <person name="Pangilinan J."/>
            <person name="Papanicolaou A."/>
            <person name="Barry K."/>
            <person name="LaButti K."/>
            <person name="Viragh M."/>
            <person name="Koriabine M."/>
            <person name="Yan M."/>
            <person name="Riley R."/>
            <person name="Champramary S."/>
            <person name="Plett K.L."/>
            <person name="Tsai I.J."/>
            <person name="Slot J."/>
            <person name="Sipos G."/>
            <person name="Plett J."/>
            <person name="Nagy L.G."/>
            <person name="Grigoriev I.V."/>
        </authorList>
    </citation>
    <scope>NUCLEOTIDE SEQUENCE</scope>
    <source>
        <strain evidence="1">HWK02</strain>
    </source>
</reference>
<gene>
    <name evidence="1" type="ORF">EDD18DRAFT_505326</name>
</gene>
<dbReference type="EMBL" id="JAUEPU010000003">
    <property type="protein sequence ID" value="KAK0504499.1"/>
    <property type="molecule type" value="Genomic_DNA"/>
</dbReference>
<sequence>MCNGGYGMVWLFSLPVTFISTVTLTDRSYWRITFYASILTILVHTSRFVPSRDPEYSALVQSSSLAHYDDTNLFFPSERGSRLRIDVGQGNHLRSLQNVPNPGALWVLSVLMKVYGPLPKPCLFSLATGLSNFYINKSERFSLHHELPCVTGCVMEQ</sequence>
<accession>A0AA39QMP4</accession>
<evidence type="ECO:0000313" key="1">
    <source>
        <dbReference type="EMBL" id="KAK0504499.1"/>
    </source>
</evidence>
<dbReference type="Proteomes" id="UP001175228">
    <property type="component" value="Unassembled WGS sequence"/>
</dbReference>
<organism evidence="1 2">
    <name type="scientific">Armillaria luteobubalina</name>
    <dbReference type="NCBI Taxonomy" id="153913"/>
    <lineage>
        <taxon>Eukaryota</taxon>
        <taxon>Fungi</taxon>
        <taxon>Dikarya</taxon>
        <taxon>Basidiomycota</taxon>
        <taxon>Agaricomycotina</taxon>
        <taxon>Agaricomycetes</taxon>
        <taxon>Agaricomycetidae</taxon>
        <taxon>Agaricales</taxon>
        <taxon>Marasmiineae</taxon>
        <taxon>Physalacriaceae</taxon>
        <taxon>Armillaria</taxon>
    </lineage>
</organism>
<dbReference type="AlphaFoldDB" id="A0AA39QMP4"/>
<comment type="caution">
    <text evidence="1">The sequence shown here is derived from an EMBL/GenBank/DDBJ whole genome shotgun (WGS) entry which is preliminary data.</text>
</comment>
<evidence type="ECO:0000313" key="2">
    <source>
        <dbReference type="Proteomes" id="UP001175228"/>
    </source>
</evidence>
<proteinExistence type="predicted"/>